<dbReference type="InterPro" id="IPR003439">
    <property type="entry name" value="ABC_transporter-like_ATP-bd"/>
</dbReference>
<dbReference type="AlphaFoldDB" id="A0A383AXT3"/>
<feature type="non-terminal residue" evidence="3">
    <location>
        <position position="1"/>
    </location>
</feature>
<dbReference type="Gene3D" id="3.40.50.300">
    <property type="entry name" value="P-loop containing nucleotide triphosphate hydrolases"/>
    <property type="match status" value="1"/>
</dbReference>
<evidence type="ECO:0000313" key="3">
    <source>
        <dbReference type="EMBL" id="SVE12657.1"/>
    </source>
</evidence>
<dbReference type="GO" id="GO:0016887">
    <property type="term" value="F:ATP hydrolysis activity"/>
    <property type="evidence" value="ECO:0007669"/>
    <property type="project" value="InterPro"/>
</dbReference>
<reference evidence="3" key="1">
    <citation type="submission" date="2018-05" db="EMBL/GenBank/DDBJ databases">
        <authorList>
            <person name="Lanie J.A."/>
            <person name="Ng W.-L."/>
            <person name="Kazmierczak K.M."/>
            <person name="Andrzejewski T.M."/>
            <person name="Davidsen T.M."/>
            <person name="Wayne K.J."/>
            <person name="Tettelin H."/>
            <person name="Glass J.I."/>
            <person name="Rusch D."/>
            <person name="Podicherti R."/>
            <person name="Tsui H.-C.T."/>
            <person name="Winkler M.E."/>
        </authorList>
    </citation>
    <scope>NUCLEOTIDE SEQUENCE</scope>
</reference>
<dbReference type="InterPro" id="IPR027417">
    <property type="entry name" value="P-loop_NTPase"/>
</dbReference>
<dbReference type="GO" id="GO:0005524">
    <property type="term" value="F:ATP binding"/>
    <property type="evidence" value="ECO:0007669"/>
    <property type="project" value="InterPro"/>
</dbReference>
<evidence type="ECO:0000256" key="1">
    <source>
        <dbReference type="ARBA" id="ARBA00005417"/>
    </source>
</evidence>
<gene>
    <name evidence="3" type="ORF">METZ01_LOCUS465511</name>
</gene>
<name>A0A383AXT3_9ZZZZ</name>
<dbReference type="PANTHER" id="PTHR24220">
    <property type="entry name" value="IMPORT ATP-BINDING PROTEIN"/>
    <property type="match status" value="1"/>
</dbReference>
<dbReference type="EMBL" id="UINC01195886">
    <property type="protein sequence ID" value="SVE12657.1"/>
    <property type="molecule type" value="Genomic_DNA"/>
</dbReference>
<dbReference type="InterPro" id="IPR015854">
    <property type="entry name" value="ABC_transpr_LolD-like"/>
</dbReference>
<protein>
    <recommendedName>
        <fullName evidence="2">ABC transporter domain-containing protein</fullName>
    </recommendedName>
</protein>
<comment type="similarity">
    <text evidence="1">Belongs to the ABC transporter superfamily.</text>
</comment>
<dbReference type="SUPFAM" id="SSF52540">
    <property type="entry name" value="P-loop containing nucleoside triphosphate hydrolases"/>
    <property type="match status" value="1"/>
</dbReference>
<dbReference type="GO" id="GO:0005886">
    <property type="term" value="C:plasma membrane"/>
    <property type="evidence" value="ECO:0007669"/>
    <property type="project" value="TreeGrafter"/>
</dbReference>
<feature type="domain" description="ABC transporter" evidence="2">
    <location>
        <begin position="4"/>
        <end position="79"/>
    </location>
</feature>
<evidence type="ECO:0000259" key="2">
    <source>
        <dbReference type="Pfam" id="PF00005"/>
    </source>
</evidence>
<sequence length="132" mass="14426">AYYLIPEMNVLENVLLAARLAGSIGKDAKQRARELLDRVGVSNRERQLPQKLSGGERQRVAIARALLNRPKVILADEPTGNLDERSAGDVMELLLEACREEDAGLVLVTHNPSFAKATDEALKLVRGELSPA</sequence>
<dbReference type="PANTHER" id="PTHR24220:SF689">
    <property type="entry name" value="LIPOPROTEIN-RELEASING SYSTEM ATP-BINDING PROTEIN LOLD"/>
    <property type="match status" value="1"/>
</dbReference>
<dbReference type="Pfam" id="PF00005">
    <property type="entry name" value="ABC_tran"/>
    <property type="match status" value="1"/>
</dbReference>
<dbReference type="GO" id="GO:0022857">
    <property type="term" value="F:transmembrane transporter activity"/>
    <property type="evidence" value="ECO:0007669"/>
    <property type="project" value="TreeGrafter"/>
</dbReference>
<proteinExistence type="inferred from homology"/>
<accession>A0A383AXT3</accession>
<organism evidence="3">
    <name type="scientific">marine metagenome</name>
    <dbReference type="NCBI Taxonomy" id="408172"/>
    <lineage>
        <taxon>unclassified sequences</taxon>
        <taxon>metagenomes</taxon>
        <taxon>ecological metagenomes</taxon>
    </lineage>
</organism>